<comment type="catalytic activity">
    <reaction evidence="8 11">
        <text>2 5-aminolevulinate = porphobilinogen + 2 H2O + H(+)</text>
        <dbReference type="Rhea" id="RHEA:24064"/>
        <dbReference type="ChEBI" id="CHEBI:15377"/>
        <dbReference type="ChEBI" id="CHEBI:15378"/>
        <dbReference type="ChEBI" id="CHEBI:58126"/>
        <dbReference type="ChEBI" id="CHEBI:356416"/>
        <dbReference type="EC" id="4.2.1.24"/>
    </reaction>
</comment>
<proteinExistence type="inferred from homology"/>
<keyword evidence="7 11" id="KW-0627">Porphyrin biosynthesis</keyword>
<comment type="subunit">
    <text evidence="11">Homooctamer.</text>
</comment>
<dbReference type="AlphaFoldDB" id="A0A3A1Y5R7"/>
<evidence type="ECO:0000256" key="1">
    <source>
        <dbReference type="ARBA" id="ARBA00004694"/>
    </source>
</evidence>
<evidence type="ECO:0000256" key="12">
    <source>
        <dbReference type="RuleBase" id="RU004161"/>
    </source>
</evidence>
<reference evidence="13 14" key="1">
    <citation type="submission" date="2017-08" db="EMBL/GenBank/DDBJ databases">
        <title>Reclassification of Bisgaard taxon 37 and 44.</title>
        <authorList>
            <person name="Christensen H."/>
        </authorList>
    </citation>
    <scope>NUCLEOTIDE SEQUENCE [LARGE SCALE GENOMIC DNA]</scope>
    <source>
        <strain evidence="13 14">B96_4</strain>
    </source>
</reference>
<dbReference type="EC" id="4.2.1.24" evidence="3 11"/>
<dbReference type="InterPro" id="IPR001731">
    <property type="entry name" value="ALAD"/>
</dbReference>
<protein>
    <recommendedName>
        <fullName evidence="4 11">Delta-aminolevulinic acid dehydratase</fullName>
        <ecNumber evidence="3 11">4.2.1.24</ecNumber>
    </recommendedName>
</protein>
<evidence type="ECO:0000313" key="13">
    <source>
        <dbReference type="EMBL" id="RIY31404.1"/>
    </source>
</evidence>
<keyword evidence="10" id="KW-0479">Metal-binding</keyword>
<gene>
    <name evidence="13" type="ORF">CJP74_07390</name>
</gene>
<comment type="pathway">
    <text evidence="1">Porphyrin-containing compound metabolism; protoporphyrin-IX biosynthesis; coproporphyrinogen-III from 5-aminolevulinate: step 1/4.</text>
</comment>
<keyword evidence="6 11" id="KW-0456">Lyase</keyword>
<evidence type="ECO:0000256" key="2">
    <source>
        <dbReference type="ARBA" id="ARBA00008055"/>
    </source>
</evidence>
<dbReference type="CDD" id="cd04823">
    <property type="entry name" value="ALAD_PBGS_aspartate_rich"/>
    <property type="match status" value="1"/>
</dbReference>
<dbReference type="Proteomes" id="UP000266258">
    <property type="component" value="Unassembled WGS sequence"/>
</dbReference>
<dbReference type="EMBL" id="NRJH01000069">
    <property type="protein sequence ID" value="RIY31404.1"/>
    <property type="molecule type" value="Genomic_DNA"/>
</dbReference>
<dbReference type="InterPro" id="IPR013785">
    <property type="entry name" value="Aldolase_TIM"/>
</dbReference>
<dbReference type="UniPathway" id="UPA00251">
    <property type="reaction ID" value="UER00318"/>
</dbReference>
<feature type="active site" description="Schiff-base intermediate with substrate" evidence="9">
    <location>
        <position position="204"/>
    </location>
</feature>
<keyword evidence="10" id="KW-0460">Magnesium</keyword>
<name>A0A3A1Y5R7_9GAMM</name>
<keyword evidence="5" id="KW-0350">Heme biosynthesis</keyword>
<evidence type="ECO:0000256" key="10">
    <source>
        <dbReference type="PIRSR" id="PIRSR001415-5"/>
    </source>
</evidence>
<evidence type="ECO:0000256" key="4">
    <source>
        <dbReference type="ARBA" id="ARBA00020771"/>
    </source>
</evidence>
<dbReference type="PIRSF" id="PIRSF001415">
    <property type="entry name" value="Porphbilin_synth"/>
    <property type="match status" value="1"/>
</dbReference>
<dbReference type="FunFam" id="3.20.20.70:FF:000019">
    <property type="entry name" value="Delta-aminolevulinic acid dehydratase"/>
    <property type="match status" value="1"/>
</dbReference>
<sequence length="336" mass="37625">MSLNILNRPYPRVRLRRNRKSDFARSLVRENTLTADDLIYPVFVLEGENRKEEIPSMPGQFRLSIDLLVESAKEWFADGIKVIDLFPVIESNKSLEAEEAYNPEGLVQRCIRALKKELPELGIMTDVALDPYTTHGQDGIIDENGYVLNDKTIEVLVKQALSHIEAGADIISPSDMMDGRVGALRYAFEVNGHHNVQIMSYAAKYASVFYGPFRDAVGSTGNLKGADKFTYQMDPANADEALHEVALDLNEGADMVMVKPGLPYLDIVRQVKDTFRVPTFAYHVSGEYAMLKAAASNGWLDYKKSVLETMLCFKRAGCDGILTYCAPEVAKWLKEK</sequence>
<feature type="active site" description="Schiff-base intermediate with substrate" evidence="9">
    <location>
        <position position="259"/>
    </location>
</feature>
<accession>A0A3A1Y5R7</accession>
<dbReference type="InterPro" id="IPR030656">
    <property type="entry name" value="ALAD_AS"/>
</dbReference>
<dbReference type="SUPFAM" id="SSF51569">
    <property type="entry name" value="Aldolase"/>
    <property type="match status" value="1"/>
</dbReference>
<evidence type="ECO:0000256" key="5">
    <source>
        <dbReference type="ARBA" id="ARBA00023133"/>
    </source>
</evidence>
<evidence type="ECO:0000256" key="9">
    <source>
        <dbReference type="PIRSR" id="PIRSR001415-1"/>
    </source>
</evidence>
<dbReference type="Pfam" id="PF00490">
    <property type="entry name" value="ALAD"/>
    <property type="match status" value="1"/>
</dbReference>
<dbReference type="OrthoDB" id="9805001at2"/>
<keyword evidence="14" id="KW-1185">Reference proteome</keyword>
<feature type="binding site" evidence="10">
    <location>
        <position position="244"/>
    </location>
    <ligand>
        <name>Mg(2+)</name>
        <dbReference type="ChEBI" id="CHEBI:18420"/>
    </ligand>
</feature>
<evidence type="ECO:0000313" key="14">
    <source>
        <dbReference type="Proteomes" id="UP000266258"/>
    </source>
</evidence>
<dbReference type="PRINTS" id="PR00144">
    <property type="entry name" value="DALDHYDRTASE"/>
</dbReference>
<evidence type="ECO:0000256" key="8">
    <source>
        <dbReference type="ARBA" id="ARBA00047651"/>
    </source>
</evidence>
<evidence type="ECO:0000256" key="7">
    <source>
        <dbReference type="ARBA" id="ARBA00023244"/>
    </source>
</evidence>
<dbReference type="GO" id="GO:0006782">
    <property type="term" value="P:protoporphyrinogen IX biosynthetic process"/>
    <property type="evidence" value="ECO:0007669"/>
    <property type="project" value="UniProtKB-UniPathway"/>
</dbReference>
<dbReference type="SMART" id="SM01004">
    <property type="entry name" value="ALAD"/>
    <property type="match status" value="1"/>
</dbReference>
<organism evidence="13 14">
    <name type="scientific">Psittacicella melopsittaci</name>
    <dbReference type="NCBI Taxonomy" id="2028576"/>
    <lineage>
        <taxon>Bacteria</taxon>
        <taxon>Pseudomonadati</taxon>
        <taxon>Pseudomonadota</taxon>
        <taxon>Gammaproteobacteria</taxon>
        <taxon>Pasteurellales</taxon>
        <taxon>Psittacicellaceae</taxon>
        <taxon>Psittacicella</taxon>
    </lineage>
</organism>
<dbReference type="RefSeq" id="WP_119497823.1">
    <property type="nucleotide sequence ID" value="NZ_NRJH01000069.1"/>
</dbReference>
<comment type="caution">
    <text evidence="13">The sequence shown here is derived from an EMBL/GenBank/DDBJ whole genome shotgun (WGS) entry which is preliminary data.</text>
</comment>
<dbReference type="PANTHER" id="PTHR11458">
    <property type="entry name" value="DELTA-AMINOLEVULINIC ACID DEHYDRATASE"/>
    <property type="match status" value="1"/>
</dbReference>
<dbReference type="GO" id="GO:0008270">
    <property type="term" value="F:zinc ion binding"/>
    <property type="evidence" value="ECO:0007669"/>
    <property type="project" value="TreeGrafter"/>
</dbReference>
<dbReference type="GO" id="GO:0005829">
    <property type="term" value="C:cytosol"/>
    <property type="evidence" value="ECO:0007669"/>
    <property type="project" value="TreeGrafter"/>
</dbReference>
<dbReference type="GO" id="GO:0004655">
    <property type="term" value="F:porphobilinogen synthase activity"/>
    <property type="evidence" value="ECO:0007669"/>
    <property type="project" value="UniProtKB-EC"/>
</dbReference>
<dbReference type="PROSITE" id="PS00169">
    <property type="entry name" value="D_ALA_DEHYDRATASE"/>
    <property type="match status" value="1"/>
</dbReference>
<dbReference type="NCBIfam" id="NF006762">
    <property type="entry name" value="PRK09283.1"/>
    <property type="match status" value="1"/>
</dbReference>
<evidence type="ECO:0000256" key="6">
    <source>
        <dbReference type="ARBA" id="ARBA00023239"/>
    </source>
</evidence>
<evidence type="ECO:0000256" key="11">
    <source>
        <dbReference type="RuleBase" id="RU000515"/>
    </source>
</evidence>
<dbReference type="Gene3D" id="3.20.20.70">
    <property type="entry name" value="Aldolase class I"/>
    <property type="match status" value="1"/>
</dbReference>
<evidence type="ECO:0000256" key="3">
    <source>
        <dbReference type="ARBA" id="ARBA00012053"/>
    </source>
</evidence>
<dbReference type="PANTHER" id="PTHR11458:SF0">
    <property type="entry name" value="DELTA-AMINOLEVULINIC ACID DEHYDRATASE"/>
    <property type="match status" value="1"/>
</dbReference>
<comment type="similarity">
    <text evidence="2 12">Belongs to the ALAD family.</text>
</comment>